<sequence length="78" mass="8113">IEIQKKNGQILYQLLNNQNNTSIGSSGNNFDDSSFSDSSSSGSSSSGDFSGNGSSSSNSSGSSSFSNDFKSDNTIKMH</sequence>
<name>A0A9N9I4W2_9GLOM</name>
<feature type="non-terminal residue" evidence="2">
    <location>
        <position position="1"/>
    </location>
</feature>
<gene>
    <name evidence="2" type="ORF">FCALED_LOCUS14422</name>
</gene>
<dbReference type="AlphaFoldDB" id="A0A9N9I4W2"/>
<reference evidence="2" key="1">
    <citation type="submission" date="2021-06" db="EMBL/GenBank/DDBJ databases">
        <authorList>
            <person name="Kallberg Y."/>
            <person name="Tangrot J."/>
            <person name="Rosling A."/>
        </authorList>
    </citation>
    <scope>NUCLEOTIDE SEQUENCE</scope>
    <source>
        <strain evidence="2">UK204</strain>
    </source>
</reference>
<accession>A0A9N9I4W2</accession>
<comment type="caution">
    <text evidence="2">The sequence shown here is derived from an EMBL/GenBank/DDBJ whole genome shotgun (WGS) entry which is preliminary data.</text>
</comment>
<feature type="compositionally biased region" description="Low complexity" evidence="1">
    <location>
        <begin position="21"/>
        <end position="68"/>
    </location>
</feature>
<feature type="region of interest" description="Disordered" evidence="1">
    <location>
        <begin position="21"/>
        <end position="78"/>
    </location>
</feature>
<keyword evidence="3" id="KW-1185">Reference proteome</keyword>
<evidence type="ECO:0000313" key="3">
    <source>
        <dbReference type="Proteomes" id="UP000789570"/>
    </source>
</evidence>
<dbReference type="Proteomes" id="UP000789570">
    <property type="component" value="Unassembled WGS sequence"/>
</dbReference>
<dbReference type="EMBL" id="CAJVPQ010010311">
    <property type="protein sequence ID" value="CAG8721795.1"/>
    <property type="molecule type" value="Genomic_DNA"/>
</dbReference>
<proteinExistence type="predicted"/>
<organism evidence="2 3">
    <name type="scientific">Funneliformis caledonium</name>
    <dbReference type="NCBI Taxonomy" id="1117310"/>
    <lineage>
        <taxon>Eukaryota</taxon>
        <taxon>Fungi</taxon>
        <taxon>Fungi incertae sedis</taxon>
        <taxon>Mucoromycota</taxon>
        <taxon>Glomeromycotina</taxon>
        <taxon>Glomeromycetes</taxon>
        <taxon>Glomerales</taxon>
        <taxon>Glomeraceae</taxon>
        <taxon>Funneliformis</taxon>
    </lineage>
</organism>
<evidence type="ECO:0000313" key="2">
    <source>
        <dbReference type="EMBL" id="CAG8721795.1"/>
    </source>
</evidence>
<feature type="compositionally biased region" description="Basic and acidic residues" evidence="1">
    <location>
        <begin position="69"/>
        <end position="78"/>
    </location>
</feature>
<protein>
    <submittedName>
        <fullName evidence="2">8769_t:CDS:1</fullName>
    </submittedName>
</protein>
<evidence type="ECO:0000256" key="1">
    <source>
        <dbReference type="SAM" id="MobiDB-lite"/>
    </source>
</evidence>